<feature type="transmembrane region" description="Helical" evidence="1">
    <location>
        <begin position="142"/>
        <end position="164"/>
    </location>
</feature>
<protein>
    <submittedName>
        <fullName evidence="2">DUF2254 domain-containing protein</fullName>
    </submittedName>
</protein>
<accession>A0A4S3LZF4</accession>
<evidence type="ECO:0000313" key="3">
    <source>
        <dbReference type="Proteomes" id="UP000305939"/>
    </source>
</evidence>
<organism evidence="2 3">
    <name type="scientific">Robertkochia marina</name>
    <dbReference type="NCBI Taxonomy" id="1227945"/>
    <lineage>
        <taxon>Bacteria</taxon>
        <taxon>Pseudomonadati</taxon>
        <taxon>Bacteroidota</taxon>
        <taxon>Flavobacteriia</taxon>
        <taxon>Flavobacteriales</taxon>
        <taxon>Flavobacteriaceae</taxon>
        <taxon>Robertkochia</taxon>
    </lineage>
</organism>
<comment type="caution">
    <text evidence="2">The sequence shown here is derived from an EMBL/GenBank/DDBJ whole genome shotgun (WGS) entry which is preliminary data.</text>
</comment>
<evidence type="ECO:0000256" key="1">
    <source>
        <dbReference type="SAM" id="Phobius"/>
    </source>
</evidence>
<gene>
    <name evidence="2" type="ORF">E7Z59_14240</name>
</gene>
<reference evidence="2 3" key="1">
    <citation type="submission" date="2019-04" db="EMBL/GenBank/DDBJ databases">
        <title>Draft genome sequence of Robertkochia marina CC-AMO-30D.</title>
        <authorList>
            <person name="Hameed A."/>
            <person name="Lin S.-Y."/>
            <person name="Shahina M."/>
            <person name="Lai W.-A."/>
            <person name="Young C.-C."/>
        </authorList>
    </citation>
    <scope>NUCLEOTIDE SEQUENCE [LARGE SCALE GENOMIC DNA]</scope>
    <source>
        <strain evidence="2 3">CC-AMO-30D</strain>
    </source>
</reference>
<dbReference type="InterPro" id="IPR018723">
    <property type="entry name" value="DUF2254_membrane"/>
</dbReference>
<keyword evidence="1" id="KW-0812">Transmembrane</keyword>
<feature type="transmembrane region" description="Helical" evidence="1">
    <location>
        <begin position="67"/>
        <end position="90"/>
    </location>
</feature>
<dbReference type="Proteomes" id="UP000305939">
    <property type="component" value="Unassembled WGS sequence"/>
</dbReference>
<dbReference type="RefSeq" id="WP_136337027.1">
    <property type="nucleotide sequence ID" value="NZ_QXMP01000002.1"/>
</dbReference>
<name>A0A4S3LZF4_9FLAO</name>
<dbReference type="EMBL" id="SSMC01000004">
    <property type="protein sequence ID" value="THD65743.1"/>
    <property type="molecule type" value="Genomic_DNA"/>
</dbReference>
<keyword evidence="1" id="KW-0472">Membrane</keyword>
<feature type="transmembrane region" description="Helical" evidence="1">
    <location>
        <begin position="111"/>
        <end position="130"/>
    </location>
</feature>
<evidence type="ECO:0000313" key="2">
    <source>
        <dbReference type="EMBL" id="THD65743.1"/>
    </source>
</evidence>
<feature type="transmembrane region" description="Helical" evidence="1">
    <location>
        <begin position="20"/>
        <end position="40"/>
    </location>
</feature>
<proteinExistence type="predicted"/>
<keyword evidence="3" id="KW-1185">Reference proteome</keyword>
<dbReference type="AlphaFoldDB" id="A0A4S3LZF4"/>
<keyword evidence="1" id="KW-1133">Transmembrane helix</keyword>
<dbReference type="OrthoDB" id="2955631at2"/>
<sequence length="426" mass="48226">MKALYHKLLHFSSKLQSKIAFYPTLLSAFGFLLTLIVLYLNEMGVSAYLKEKAPILVIEDLQTARTLLSAFIAGMISLMVFSFSMVMILLNQASSNFSPRLLPGLISNRRHQLVLGSFLASLIYCIFILVSVDGNEHPTNPAGFPVLVAIILTIFCLGLFVYFIHSISQSILVNNILDNIYRTSQRHLKEVLEADEDGMRFPATDEWHVYHADSTGYFQDCIIDTLKELCQKHSIKLEIIPPKGSFILEGIPLIRCDRKLEEEVINKLRSSIIISKTQLLKENYVLAFKQITEIAVKAMSPGINDPGTALNAIDYLTELFAGRMKKKDQIMLSIEKEPVIKMGSVSFQELLYNVMASLRLYCKHDVIIMQKLILMIRYLLFQPAAEEHYSECLKEEVKLLLDDAGKSISNEKDLTTIKELANTIHI</sequence>
<dbReference type="Pfam" id="PF10011">
    <property type="entry name" value="DUF2254"/>
    <property type="match status" value="1"/>
</dbReference>